<dbReference type="Proteomes" id="UP000239735">
    <property type="component" value="Unassembled WGS sequence"/>
</dbReference>
<organism evidence="1 2">
    <name type="scientific">Candidatus Sulfuritelmatomonas gaucii</name>
    <dbReference type="NCBI Taxonomy" id="2043161"/>
    <lineage>
        <taxon>Bacteria</taxon>
        <taxon>Pseudomonadati</taxon>
        <taxon>Acidobacteriota</taxon>
        <taxon>Terriglobia</taxon>
        <taxon>Terriglobales</taxon>
        <taxon>Acidobacteriaceae</taxon>
        <taxon>Candidatus Sulfuritelmatomonas</taxon>
    </lineage>
</organism>
<sequence>MVTLKAYPVHMFASERAIVQSLAPTARQFANAACSAALFEVCPWATPAFVVLLESANPVYRVAEALGFHDFARLAQAWGEFDN</sequence>
<dbReference type="AlphaFoldDB" id="A0A2N9LT86"/>
<name>A0A2N9LT86_9BACT</name>
<evidence type="ECO:0000313" key="1">
    <source>
        <dbReference type="EMBL" id="SPE26313.1"/>
    </source>
</evidence>
<protein>
    <submittedName>
        <fullName evidence="1">Uncharacterized protein</fullName>
    </submittedName>
</protein>
<evidence type="ECO:0000313" key="2">
    <source>
        <dbReference type="Proteomes" id="UP000239735"/>
    </source>
</evidence>
<dbReference type="EMBL" id="OKRB01000113">
    <property type="protein sequence ID" value="SPE26313.1"/>
    <property type="molecule type" value="Genomic_DNA"/>
</dbReference>
<accession>A0A2N9LT86</accession>
<proteinExistence type="predicted"/>
<gene>
    <name evidence="1" type="ORF">SBA5_540071</name>
</gene>
<reference evidence="2" key="1">
    <citation type="submission" date="2018-02" db="EMBL/GenBank/DDBJ databases">
        <authorList>
            <person name="Hausmann B."/>
        </authorList>
    </citation>
    <scope>NUCLEOTIDE SEQUENCE [LARGE SCALE GENOMIC DNA]</scope>
    <source>
        <strain evidence="2">Peat soil MAG SbA5</strain>
    </source>
</reference>